<feature type="signal peptide" evidence="2">
    <location>
        <begin position="1"/>
        <end position="22"/>
    </location>
</feature>
<feature type="compositionally biased region" description="Polar residues" evidence="1">
    <location>
        <begin position="102"/>
        <end position="121"/>
    </location>
</feature>
<feature type="region of interest" description="Disordered" evidence="1">
    <location>
        <begin position="79"/>
        <end position="154"/>
    </location>
</feature>
<feature type="compositionally biased region" description="Basic and acidic residues" evidence="1">
    <location>
        <begin position="79"/>
        <end position="101"/>
    </location>
</feature>
<feature type="chain" id="PRO_5003549966" description="Glycine zipper domain-containing protein" evidence="2">
    <location>
        <begin position="23"/>
        <end position="275"/>
    </location>
</feature>
<dbReference type="PATRIC" id="fig|999422.3.peg.1681"/>
<sequence>MKKLAVYAVCATLLLGSCDSYTGTGAYAGANLGSILGSAIGGIAGGPRGSDLGTIVGMAGGAVVGAAIGQVTEERKAAEMEAYQQERARQNYERKMSERQQDSSNSSYRELPSTDSGFDESNSGDDRIDDFTGKSGRSSDATETVNPANPTEKTTYTPIVDICNARFLDGNEDGVIERDELCTVVFEVMNRGQQTLYDVQPAVIEATGNRHLTVSPGVLVEQIEPGKGIRYTAVVKADNRLKAGSAKICVLVLQGSRVISKVSEFNIPTTSTSVH</sequence>
<dbReference type="RefSeq" id="WP_008565562.1">
    <property type="nucleotide sequence ID" value="NZ_JH594504.1"/>
</dbReference>
<feature type="compositionally biased region" description="Polar residues" evidence="1">
    <location>
        <begin position="135"/>
        <end position="154"/>
    </location>
</feature>
<dbReference type="Proteomes" id="UP000003167">
    <property type="component" value="Unassembled WGS sequence"/>
</dbReference>
<dbReference type="OrthoDB" id="1082851at2"/>
<dbReference type="EMBL" id="AGEK01000028">
    <property type="protein sequence ID" value="EHO69744.1"/>
    <property type="molecule type" value="Genomic_DNA"/>
</dbReference>
<dbReference type="AlphaFoldDB" id="H1HN57"/>
<evidence type="ECO:0008006" key="5">
    <source>
        <dbReference type="Google" id="ProtNLM"/>
    </source>
</evidence>
<dbReference type="HOGENOM" id="CLU_087597_0_0_10"/>
<evidence type="ECO:0000256" key="1">
    <source>
        <dbReference type="SAM" id="MobiDB-lite"/>
    </source>
</evidence>
<protein>
    <recommendedName>
        <fullName evidence="5">Glycine zipper domain-containing protein</fullName>
    </recommendedName>
</protein>
<reference evidence="3 4" key="1">
    <citation type="submission" date="2011-12" db="EMBL/GenBank/DDBJ databases">
        <title>The Genome Sequence of Prevotella maculosa OT 289.</title>
        <authorList>
            <consortium name="The Broad Institute Genome Sequencing Platform"/>
            <person name="Earl A."/>
            <person name="Ward D."/>
            <person name="Feldgarden M."/>
            <person name="Gevers D."/>
            <person name="Izard J."/>
            <person name="Blanton J.M."/>
            <person name="Mathney J."/>
            <person name="Tanner A.C."/>
            <person name="Dewhirst F.E."/>
            <person name="Young S.K."/>
            <person name="Zeng Q."/>
            <person name="Gargeya S."/>
            <person name="Fitzgerald M."/>
            <person name="Haas B."/>
            <person name="Abouelleil A."/>
            <person name="Alvarado L."/>
            <person name="Arachchi H.M."/>
            <person name="Berlin A."/>
            <person name="Chapman S.B."/>
            <person name="Gearin G."/>
            <person name="Goldberg J."/>
            <person name="Griggs A."/>
            <person name="Gujja S."/>
            <person name="Hansen M."/>
            <person name="Heiman D."/>
            <person name="Howarth C."/>
            <person name="Larimer J."/>
            <person name="Lui A."/>
            <person name="MacDonald P.J.P."/>
            <person name="McCowen C."/>
            <person name="Montmayeur A."/>
            <person name="Murphy C."/>
            <person name="Neiman D."/>
            <person name="Pearson M."/>
            <person name="Priest M."/>
            <person name="Roberts A."/>
            <person name="Saif S."/>
            <person name="Shea T."/>
            <person name="Sisk P."/>
            <person name="Stolte C."/>
            <person name="Sykes S."/>
            <person name="Wortman J."/>
            <person name="Nusbaum C."/>
            <person name="Birren B."/>
        </authorList>
    </citation>
    <scope>NUCLEOTIDE SEQUENCE [LARGE SCALE GENOMIC DNA]</scope>
    <source>
        <strain evidence="3 4">OT 289</strain>
    </source>
</reference>
<dbReference type="PROSITE" id="PS00018">
    <property type="entry name" value="EF_HAND_1"/>
    <property type="match status" value="1"/>
</dbReference>
<keyword evidence="4" id="KW-1185">Reference proteome</keyword>
<name>H1HN57_9BACT</name>
<evidence type="ECO:0000256" key="2">
    <source>
        <dbReference type="SAM" id="SignalP"/>
    </source>
</evidence>
<comment type="caution">
    <text evidence="3">The sequence shown here is derived from an EMBL/GenBank/DDBJ whole genome shotgun (WGS) entry which is preliminary data.</text>
</comment>
<proteinExistence type="predicted"/>
<organism evidence="3 4">
    <name type="scientific">Segatella maculosa OT 289</name>
    <dbReference type="NCBI Taxonomy" id="999422"/>
    <lineage>
        <taxon>Bacteria</taxon>
        <taxon>Pseudomonadati</taxon>
        <taxon>Bacteroidota</taxon>
        <taxon>Bacteroidia</taxon>
        <taxon>Bacteroidales</taxon>
        <taxon>Prevotellaceae</taxon>
        <taxon>Segatella</taxon>
    </lineage>
</organism>
<keyword evidence="2" id="KW-0732">Signal</keyword>
<dbReference type="PROSITE" id="PS51257">
    <property type="entry name" value="PROKAR_LIPOPROTEIN"/>
    <property type="match status" value="1"/>
</dbReference>
<evidence type="ECO:0000313" key="3">
    <source>
        <dbReference type="EMBL" id="EHO69744.1"/>
    </source>
</evidence>
<accession>H1HN57</accession>
<evidence type="ECO:0000313" key="4">
    <source>
        <dbReference type="Proteomes" id="UP000003167"/>
    </source>
</evidence>
<gene>
    <name evidence="3" type="ORF">HMPREF9944_01601</name>
</gene>
<dbReference type="InterPro" id="IPR018247">
    <property type="entry name" value="EF_Hand_1_Ca_BS"/>
</dbReference>